<sequence length="80" mass="9169">MNATLSVQDLWSQIQALPAGDRRWLLDKLNVYEEQEEALTPYTMEELNARIERSLADAEAGRCIPAEEADREMEQFLATL</sequence>
<proteinExistence type="predicted"/>
<gene>
    <name evidence="1" type="ORF">H9785_00445</name>
</gene>
<reference evidence="1" key="2">
    <citation type="submission" date="2021-04" db="EMBL/GenBank/DDBJ databases">
        <authorList>
            <person name="Gilroy R."/>
        </authorList>
    </citation>
    <scope>NUCLEOTIDE SEQUENCE</scope>
    <source>
        <strain evidence="1">ChiHecec1B25-7008</strain>
    </source>
</reference>
<dbReference type="AlphaFoldDB" id="A0A9D2HNK6"/>
<accession>A0A9D2HNK6</accession>
<evidence type="ECO:0000313" key="1">
    <source>
        <dbReference type="EMBL" id="HJA82434.1"/>
    </source>
</evidence>
<dbReference type="EMBL" id="DWZE01000006">
    <property type="protein sequence ID" value="HJA82434.1"/>
    <property type="molecule type" value="Genomic_DNA"/>
</dbReference>
<organism evidence="1 2">
    <name type="scientific">Candidatus Bacteroides intestinavium</name>
    <dbReference type="NCBI Taxonomy" id="2838469"/>
    <lineage>
        <taxon>Bacteria</taxon>
        <taxon>Pseudomonadati</taxon>
        <taxon>Bacteroidota</taxon>
        <taxon>Bacteroidia</taxon>
        <taxon>Bacteroidales</taxon>
        <taxon>Bacteroidaceae</taxon>
        <taxon>Bacteroides</taxon>
    </lineage>
</organism>
<comment type="caution">
    <text evidence="1">The sequence shown here is derived from an EMBL/GenBank/DDBJ whole genome shotgun (WGS) entry which is preliminary data.</text>
</comment>
<dbReference type="Proteomes" id="UP000823860">
    <property type="component" value="Unassembled WGS sequence"/>
</dbReference>
<protein>
    <recommendedName>
        <fullName evidence="3">Addiction module component</fullName>
    </recommendedName>
</protein>
<evidence type="ECO:0008006" key="3">
    <source>
        <dbReference type="Google" id="ProtNLM"/>
    </source>
</evidence>
<evidence type="ECO:0000313" key="2">
    <source>
        <dbReference type="Proteomes" id="UP000823860"/>
    </source>
</evidence>
<reference evidence="1" key="1">
    <citation type="journal article" date="2021" name="PeerJ">
        <title>Extensive microbial diversity within the chicken gut microbiome revealed by metagenomics and culture.</title>
        <authorList>
            <person name="Gilroy R."/>
            <person name="Ravi A."/>
            <person name="Getino M."/>
            <person name="Pursley I."/>
            <person name="Horton D.L."/>
            <person name="Alikhan N.F."/>
            <person name="Baker D."/>
            <person name="Gharbi K."/>
            <person name="Hall N."/>
            <person name="Watson M."/>
            <person name="Adriaenssens E.M."/>
            <person name="Foster-Nyarko E."/>
            <person name="Jarju S."/>
            <person name="Secka A."/>
            <person name="Antonio M."/>
            <person name="Oren A."/>
            <person name="Chaudhuri R.R."/>
            <person name="La Ragione R."/>
            <person name="Hildebrand F."/>
            <person name="Pallen M.J."/>
        </authorList>
    </citation>
    <scope>NUCLEOTIDE SEQUENCE</scope>
    <source>
        <strain evidence="1">ChiHecec1B25-7008</strain>
    </source>
</reference>
<name>A0A9D2HNK6_9BACE</name>